<dbReference type="PANTHER" id="PTHR33393">
    <property type="entry name" value="POLYGLUTAMINE SYNTHESIS ACCESSORY PROTEIN RV0574C-RELATED"/>
    <property type="match status" value="1"/>
</dbReference>
<evidence type="ECO:0000256" key="1">
    <source>
        <dbReference type="ARBA" id="ARBA00005662"/>
    </source>
</evidence>
<protein>
    <submittedName>
        <fullName evidence="4">Capsule synthesis protein, CapA</fullName>
    </submittedName>
</protein>
<feature type="transmembrane region" description="Helical" evidence="2">
    <location>
        <begin position="12"/>
        <end position="35"/>
    </location>
</feature>
<dbReference type="OrthoDB" id="9810906at2"/>
<dbReference type="InterPro" id="IPR029052">
    <property type="entry name" value="Metallo-depent_PP-like"/>
</dbReference>
<proteinExistence type="inferred from homology"/>
<keyword evidence="2" id="KW-0812">Transmembrane</keyword>
<evidence type="ECO:0000313" key="4">
    <source>
        <dbReference type="EMBL" id="ADL52600.1"/>
    </source>
</evidence>
<keyword evidence="2" id="KW-1133">Transmembrane helix</keyword>
<dbReference type="EMBL" id="CP002160">
    <property type="protein sequence ID" value="ADL52600.1"/>
    <property type="molecule type" value="Genomic_DNA"/>
</dbReference>
<comment type="similarity">
    <text evidence="1">Belongs to the CapA family.</text>
</comment>
<dbReference type="InterPro" id="IPR019079">
    <property type="entry name" value="Capsule_synth_CapA"/>
</dbReference>
<dbReference type="Pfam" id="PF09587">
    <property type="entry name" value="PGA_cap"/>
    <property type="match status" value="1"/>
</dbReference>
<organism evidence="4 5">
    <name type="scientific">Clostridium cellulovorans (strain ATCC 35296 / DSM 3052 / OCM 3 / 743B)</name>
    <dbReference type="NCBI Taxonomy" id="573061"/>
    <lineage>
        <taxon>Bacteria</taxon>
        <taxon>Bacillati</taxon>
        <taxon>Bacillota</taxon>
        <taxon>Clostridia</taxon>
        <taxon>Eubacteriales</taxon>
        <taxon>Clostridiaceae</taxon>
        <taxon>Clostridium</taxon>
    </lineage>
</organism>
<dbReference type="SMART" id="SM00854">
    <property type="entry name" value="PGA_cap"/>
    <property type="match status" value="1"/>
</dbReference>
<dbReference type="Gene3D" id="3.60.21.10">
    <property type="match status" value="1"/>
</dbReference>
<dbReference type="SUPFAM" id="SSF56300">
    <property type="entry name" value="Metallo-dependent phosphatases"/>
    <property type="match status" value="1"/>
</dbReference>
<dbReference type="eggNOG" id="COG2843">
    <property type="taxonomic scope" value="Bacteria"/>
</dbReference>
<evidence type="ECO:0000256" key="2">
    <source>
        <dbReference type="SAM" id="Phobius"/>
    </source>
</evidence>
<evidence type="ECO:0000313" key="5">
    <source>
        <dbReference type="Proteomes" id="UP000002730"/>
    </source>
</evidence>
<sequence length="390" mass="44493">MNYNIFDKIKSVLFISFSIVLPAAILIVLIGYFYIPSEIPKYNYFYDFQITELRDSRYQLEVPAKTSDKEILVSMVGDVVIGTDDSFNYDSSLMEAFDSNKKDYKYFFKNVLEVFSEDDITIANLENPLTDSSTKSYKGEGTVFNFKGPMDFVKILSSSSVEAVTISNNHIYDYGNEGFQDTVDTLNNSNIDCIGENFKLIKEIDGIKFAFLGYQGWYNSSELLNSIKNDIEDARSEGCTIVIPYFHWGDENQYTPNDTQIYLAHYAIDSGATMVWGSHPHVIQSFELYKDKLIAYSMGNFCFGGNNNPKDKKSMILQTKFIISNNTLEDIAIKVIPTRISSTEEFNDYVPTPYKEQEAKDFLEILNNYSPTLNNKISNDYINLKSLSKA</sequence>
<name>D9SST8_CLOC7</name>
<evidence type="ECO:0000259" key="3">
    <source>
        <dbReference type="SMART" id="SM00854"/>
    </source>
</evidence>
<feature type="domain" description="Capsule synthesis protein CapA" evidence="3">
    <location>
        <begin position="72"/>
        <end position="305"/>
    </location>
</feature>
<dbReference type="RefSeq" id="WP_010075693.1">
    <property type="nucleotide sequence ID" value="NC_014393.1"/>
</dbReference>
<accession>D9SST8</accession>
<dbReference type="Proteomes" id="UP000002730">
    <property type="component" value="Chromosome"/>
</dbReference>
<dbReference type="PANTHER" id="PTHR33393:SF11">
    <property type="entry name" value="POLYGLUTAMINE SYNTHESIS ACCESSORY PROTEIN RV0574C-RELATED"/>
    <property type="match status" value="1"/>
</dbReference>
<dbReference type="InterPro" id="IPR052169">
    <property type="entry name" value="CW_Biosynth-Accessory"/>
</dbReference>
<dbReference type="KEGG" id="ccb:Clocel_2905"/>
<keyword evidence="5" id="KW-1185">Reference proteome</keyword>
<dbReference type="HOGENOM" id="CLU_038823_1_0_9"/>
<dbReference type="AlphaFoldDB" id="D9SST8"/>
<dbReference type="CDD" id="cd07381">
    <property type="entry name" value="MPP_CapA"/>
    <property type="match status" value="1"/>
</dbReference>
<reference evidence="4 5" key="1">
    <citation type="submission" date="2010-08" db="EMBL/GenBank/DDBJ databases">
        <title>Complete sequence of Clostridium cellulovorans 743B.</title>
        <authorList>
            <consortium name="US DOE Joint Genome Institute"/>
            <person name="Lucas S."/>
            <person name="Copeland A."/>
            <person name="Lapidus A."/>
            <person name="Cheng J.-F."/>
            <person name="Bruce D."/>
            <person name="Goodwin L."/>
            <person name="Pitluck S."/>
            <person name="Chertkov O."/>
            <person name="Detter J.C."/>
            <person name="Han C."/>
            <person name="Tapia R."/>
            <person name="Land M."/>
            <person name="Hauser L."/>
            <person name="Chang Y.-J."/>
            <person name="Jeffries C."/>
            <person name="Kyrpides N."/>
            <person name="Ivanova N."/>
            <person name="Mikhailova N."/>
            <person name="Hemme C.L."/>
            <person name="Woyke T."/>
        </authorList>
    </citation>
    <scope>NUCLEOTIDE SEQUENCE [LARGE SCALE GENOMIC DNA]</scope>
    <source>
        <strain evidence="5">ATCC 35296 / DSM 3052 / OCM 3 / 743B</strain>
    </source>
</reference>
<keyword evidence="2" id="KW-0472">Membrane</keyword>
<gene>
    <name evidence="4" type="ordered locus">Clocel_2905</name>
</gene>
<dbReference type="STRING" id="573061.Clocel_2905"/>